<comment type="caution">
    <text evidence="1">The sequence shown here is derived from an EMBL/GenBank/DDBJ whole genome shotgun (WGS) entry which is preliminary data.</text>
</comment>
<dbReference type="Proteomes" id="UP000823633">
    <property type="component" value="Unassembled WGS sequence"/>
</dbReference>
<name>A0A9D9EAQ8_9SPIR</name>
<protein>
    <submittedName>
        <fullName evidence="1">Uncharacterized protein</fullName>
    </submittedName>
</protein>
<gene>
    <name evidence="1" type="ORF">IAC42_04905</name>
</gene>
<dbReference type="Pfam" id="PF18937">
    <property type="entry name" value="DUF5685"/>
    <property type="match status" value="1"/>
</dbReference>
<evidence type="ECO:0000313" key="2">
    <source>
        <dbReference type="Proteomes" id="UP000823633"/>
    </source>
</evidence>
<sequence>MFGYVTLNPNGATDEEKRRYRQYYCGLCKALEHGYGRTATKALSYDMTFLYMLLADLYNQEGVEEREHCVVHPVKGRSFIASPVSSYCAAMQLLLSWHVAEDKAKDDGSAKAERFMAALRDDVDKVVAAWPRQSGAVREALAAIAGCEARDEKDVDIPSGHFASLLGEVFCPYDDIWRRDLLQIGQGLGRFVYILDAWDDLDKDRRKGAYNPFSGRVKDDGFKKEVREELEISASLAAEALERLPLDRNLSILRNCVYSGIWTRFEGIRKK</sequence>
<dbReference type="EMBL" id="JADIMU010000030">
    <property type="protein sequence ID" value="MBO8443081.1"/>
    <property type="molecule type" value="Genomic_DNA"/>
</dbReference>
<dbReference type="InterPro" id="IPR043740">
    <property type="entry name" value="DUF5685"/>
</dbReference>
<reference evidence="1" key="2">
    <citation type="journal article" date="2021" name="PeerJ">
        <title>Extensive microbial diversity within the chicken gut microbiome revealed by metagenomics and culture.</title>
        <authorList>
            <person name="Gilroy R."/>
            <person name="Ravi A."/>
            <person name="Getino M."/>
            <person name="Pursley I."/>
            <person name="Horton D.L."/>
            <person name="Alikhan N.F."/>
            <person name="Baker D."/>
            <person name="Gharbi K."/>
            <person name="Hall N."/>
            <person name="Watson M."/>
            <person name="Adriaenssens E.M."/>
            <person name="Foster-Nyarko E."/>
            <person name="Jarju S."/>
            <person name="Secka A."/>
            <person name="Antonio M."/>
            <person name="Oren A."/>
            <person name="Chaudhuri R.R."/>
            <person name="La Ragione R."/>
            <person name="Hildebrand F."/>
            <person name="Pallen M.J."/>
        </authorList>
    </citation>
    <scope>NUCLEOTIDE SEQUENCE</scope>
    <source>
        <strain evidence="1">11167</strain>
    </source>
</reference>
<proteinExistence type="predicted"/>
<reference evidence="1" key="1">
    <citation type="submission" date="2020-10" db="EMBL/GenBank/DDBJ databases">
        <authorList>
            <person name="Gilroy R."/>
        </authorList>
    </citation>
    <scope>NUCLEOTIDE SEQUENCE</scope>
    <source>
        <strain evidence="1">11167</strain>
    </source>
</reference>
<accession>A0A9D9EAQ8</accession>
<evidence type="ECO:0000313" key="1">
    <source>
        <dbReference type="EMBL" id="MBO8443081.1"/>
    </source>
</evidence>
<organism evidence="1 2">
    <name type="scientific">Candidatus Aphodenecus pullistercoris</name>
    <dbReference type="NCBI Taxonomy" id="2840669"/>
    <lineage>
        <taxon>Bacteria</taxon>
        <taxon>Pseudomonadati</taxon>
        <taxon>Spirochaetota</taxon>
        <taxon>Spirochaetia</taxon>
        <taxon>Spirochaetales</taxon>
        <taxon>Candidatus Aphodenecus</taxon>
    </lineage>
</organism>
<dbReference type="AlphaFoldDB" id="A0A9D9EAQ8"/>